<comment type="caution">
    <text evidence="9">The sequence shown here is derived from an EMBL/GenBank/DDBJ whole genome shotgun (WGS) entry which is preliminary data.</text>
</comment>
<evidence type="ECO:0000256" key="3">
    <source>
        <dbReference type="ARBA" id="ARBA00022617"/>
    </source>
</evidence>
<dbReference type="Proteomes" id="UP001278766">
    <property type="component" value="Unassembled WGS sequence"/>
</dbReference>
<name>A0AAE0H9W7_9PEZI</name>
<gene>
    <name evidence="9" type="ORF">B0H64DRAFT_234033</name>
</gene>
<keyword evidence="3 8" id="KW-0349">Heme</keyword>
<keyword evidence="5" id="KW-0560">Oxidoreductase</keyword>
<reference evidence="9" key="2">
    <citation type="submission" date="2023-06" db="EMBL/GenBank/DDBJ databases">
        <authorList>
            <consortium name="Lawrence Berkeley National Laboratory"/>
            <person name="Haridas S."/>
            <person name="Hensen N."/>
            <person name="Bonometti L."/>
            <person name="Westerberg I."/>
            <person name="Brannstrom I.O."/>
            <person name="Guillou S."/>
            <person name="Cros-Aarteil S."/>
            <person name="Calhoun S."/>
            <person name="Kuo A."/>
            <person name="Mondo S."/>
            <person name="Pangilinan J."/>
            <person name="Riley R."/>
            <person name="Labutti K."/>
            <person name="Andreopoulos B."/>
            <person name="Lipzen A."/>
            <person name="Chen C."/>
            <person name="Yanf M."/>
            <person name="Daum C."/>
            <person name="Ng V."/>
            <person name="Clum A."/>
            <person name="Steindorff A."/>
            <person name="Ohm R."/>
            <person name="Martin F."/>
            <person name="Silar P."/>
            <person name="Natvig D."/>
            <person name="Lalanne C."/>
            <person name="Gautier V."/>
            <person name="Ament-Velasquez S.L."/>
            <person name="Kruys A."/>
            <person name="Hutchinson M.I."/>
            <person name="Powell A.J."/>
            <person name="Barry K."/>
            <person name="Miller A.N."/>
            <person name="Grigoriev I.V."/>
            <person name="Debuchy R."/>
            <person name="Gladieux P."/>
            <person name="Thoren M.H."/>
            <person name="Johannesson H."/>
        </authorList>
    </citation>
    <scope>NUCLEOTIDE SEQUENCE</scope>
    <source>
        <strain evidence="9">CBS 168.71</strain>
    </source>
</reference>
<dbReference type="GO" id="GO:0020037">
    <property type="term" value="F:heme binding"/>
    <property type="evidence" value="ECO:0007669"/>
    <property type="project" value="InterPro"/>
</dbReference>
<feature type="binding site" description="axial binding residue" evidence="8">
    <location>
        <position position="456"/>
    </location>
    <ligand>
        <name>heme</name>
        <dbReference type="ChEBI" id="CHEBI:30413"/>
    </ligand>
    <ligandPart>
        <name>Fe</name>
        <dbReference type="ChEBI" id="CHEBI:18248"/>
    </ligandPart>
</feature>
<dbReference type="PRINTS" id="PR00463">
    <property type="entry name" value="EP450I"/>
</dbReference>
<dbReference type="AlphaFoldDB" id="A0AAE0H9W7"/>
<evidence type="ECO:0000256" key="7">
    <source>
        <dbReference type="ARBA" id="ARBA00023033"/>
    </source>
</evidence>
<dbReference type="InterPro" id="IPR001128">
    <property type="entry name" value="Cyt_P450"/>
</dbReference>
<evidence type="ECO:0000313" key="10">
    <source>
        <dbReference type="Proteomes" id="UP001278766"/>
    </source>
</evidence>
<dbReference type="InterPro" id="IPR036396">
    <property type="entry name" value="Cyt_P450_sf"/>
</dbReference>
<comment type="cofactor">
    <cofactor evidence="1 8">
        <name>heme</name>
        <dbReference type="ChEBI" id="CHEBI:30413"/>
    </cofactor>
</comment>
<evidence type="ECO:0000256" key="8">
    <source>
        <dbReference type="PIRSR" id="PIRSR602401-1"/>
    </source>
</evidence>
<proteinExistence type="inferred from homology"/>
<evidence type="ECO:0000256" key="1">
    <source>
        <dbReference type="ARBA" id="ARBA00001971"/>
    </source>
</evidence>
<evidence type="ECO:0000256" key="6">
    <source>
        <dbReference type="ARBA" id="ARBA00023004"/>
    </source>
</evidence>
<comment type="similarity">
    <text evidence="2">Belongs to the cytochrome P450 family.</text>
</comment>
<dbReference type="PRINTS" id="PR00385">
    <property type="entry name" value="P450"/>
</dbReference>
<evidence type="ECO:0000313" key="9">
    <source>
        <dbReference type="EMBL" id="KAK3292672.1"/>
    </source>
</evidence>
<evidence type="ECO:0000256" key="5">
    <source>
        <dbReference type="ARBA" id="ARBA00023002"/>
    </source>
</evidence>
<dbReference type="Pfam" id="PF00067">
    <property type="entry name" value="p450"/>
    <property type="match status" value="1"/>
</dbReference>
<dbReference type="CDD" id="cd11065">
    <property type="entry name" value="CYP64-like"/>
    <property type="match status" value="1"/>
</dbReference>
<dbReference type="PANTHER" id="PTHR46300">
    <property type="entry name" value="P450, PUTATIVE (EUROFUNG)-RELATED-RELATED"/>
    <property type="match status" value="1"/>
</dbReference>
<dbReference type="SUPFAM" id="SSF48264">
    <property type="entry name" value="Cytochrome P450"/>
    <property type="match status" value="1"/>
</dbReference>
<keyword evidence="7" id="KW-0503">Monooxygenase</keyword>
<dbReference type="InterPro" id="IPR050364">
    <property type="entry name" value="Cytochrome_P450_fung"/>
</dbReference>
<accession>A0AAE0H9W7</accession>
<keyword evidence="6 8" id="KW-0408">Iron</keyword>
<organism evidence="9 10">
    <name type="scientific">Chaetomium fimeti</name>
    <dbReference type="NCBI Taxonomy" id="1854472"/>
    <lineage>
        <taxon>Eukaryota</taxon>
        <taxon>Fungi</taxon>
        <taxon>Dikarya</taxon>
        <taxon>Ascomycota</taxon>
        <taxon>Pezizomycotina</taxon>
        <taxon>Sordariomycetes</taxon>
        <taxon>Sordariomycetidae</taxon>
        <taxon>Sordariales</taxon>
        <taxon>Chaetomiaceae</taxon>
        <taxon>Chaetomium</taxon>
    </lineage>
</organism>
<dbReference type="GO" id="GO:0004497">
    <property type="term" value="F:monooxygenase activity"/>
    <property type="evidence" value="ECO:0007669"/>
    <property type="project" value="UniProtKB-KW"/>
</dbReference>
<reference evidence="9" key="1">
    <citation type="journal article" date="2023" name="Mol. Phylogenet. Evol.">
        <title>Genome-scale phylogeny and comparative genomics of the fungal order Sordariales.</title>
        <authorList>
            <person name="Hensen N."/>
            <person name="Bonometti L."/>
            <person name="Westerberg I."/>
            <person name="Brannstrom I.O."/>
            <person name="Guillou S."/>
            <person name="Cros-Aarteil S."/>
            <person name="Calhoun S."/>
            <person name="Haridas S."/>
            <person name="Kuo A."/>
            <person name="Mondo S."/>
            <person name="Pangilinan J."/>
            <person name="Riley R."/>
            <person name="LaButti K."/>
            <person name="Andreopoulos B."/>
            <person name="Lipzen A."/>
            <person name="Chen C."/>
            <person name="Yan M."/>
            <person name="Daum C."/>
            <person name="Ng V."/>
            <person name="Clum A."/>
            <person name="Steindorff A."/>
            <person name="Ohm R.A."/>
            <person name="Martin F."/>
            <person name="Silar P."/>
            <person name="Natvig D.O."/>
            <person name="Lalanne C."/>
            <person name="Gautier V."/>
            <person name="Ament-Velasquez S.L."/>
            <person name="Kruys A."/>
            <person name="Hutchinson M.I."/>
            <person name="Powell A.J."/>
            <person name="Barry K."/>
            <person name="Miller A.N."/>
            <person name="Grigoriev I.V."/>
            <person name="Debuchy R."/>
            <person name="Gladieux P."/>
            <person name="Hiltunen Thoren M."/>
            <person name="Johannesson H."/>
        </authorList>
    </citation>
    <scope>NUCLEOTIDE SEQUENCE</scope>
    <source>
        <strain evidence="9">CBS 168.71</strain>
    </source>
</reference>
<dbReference type="GeneID" id="87836717"/>
<dbReference type="GO" id="GO:0016705">
    <property type="term" value="F:oxidoreductase activity, acting on paired donors, with incorporation or reduction of molecular oxygen"/>
    <property type="evidence" value="ECO:0007669"/>
    <property type="project" value="InterPro"/>
</dbReference>
<evidence type="ECO:0000256" key="2">
    <source>
        <dbReference type="ARBA" id="ARBA00010617"/>
    </source>
</evidence>
<keyword evidence="4 8" id="KW-0479">Metal-binding</keyword>
<keyword evidence="10" id="KW-1185">Reference proteome</keyword>
<dbReference type="RefSeq" id="XP_062656186.1">
    <property type="nucleotide sequence ID" value="XM_062799769.1"/>
</dbReference>
<dbReference type="EMBL" id="JAUEPN010000007">
    <property type="protein sequence ID" value="KAK3292672.1"/>
    <property type="molecule type" value="Genomic_DNA"/>
</dbReference>
<dbReference type="Gene3D" id="1.10.630.10">
    <property type="entry name" value="Cytochrome P450"/>
    <property type="match status" value="1"/>
</dbReference>
<dbReference type="GO" id="GO:0005506">
    <property type="term" value="F:iron ion binding"/>
    <property type="evidence" value="ECO:0007669"/>
    <property type="project" value="InterPro"/>
</dbReference>
<dbReference type="PANTHER" id="PTHR46300:SF1">
    <property type="entry name" value="P450, PUTATIVE (EUROFUNG)-RELATED"/>
    <property type="match status" value="1"/>
</dbReference>
<dbReference type="InterPro" id="IPR002401">
    <property type="entry name" value="Cyt_P450_E_grp-I"/>
</dbReference>
<sequence length="549" mass="62000">MSLIPDVKLILGAVVLLAVVRLFLGRRPPLPLPPGPKPAPVIGNLHQVPKSLNWFHFYHWSKKYGPIMHLSMAGQPLVILSTHQAAHDLLNRRSSKYSDRPRMVMAGELVTRGMHMLLRQYDDRYKLHQRMEAPLLNLRSASSYRPLQDIESRQLLFDVVGEHGETGAKGVDFHHHFERAMGSFIYAIEYGIRLRTGYEQDFLDGKYVQGEFARTGQVGAYLVDSFPSLNYLPKFLAPWKKEAEELYELERQLHVKNLDKGLSNSGWNFSKHMKKSPEAQVMSEEELAFDLGILADAGLDTSTVALDWFIVAWITSGGSGWVRKAQALLDEVVGKDRLPTFEDRPKLAYIDAIASETLRWHPVVVGGVPHFTKVEDSYMGYHIPANSIVLPNVFAITRDESVFGPEVDDFVPERWLADEHNAASTKSEPSIDACGMNVTALKDLPQTGFGFGRRICTGRIIARNQLFIQMARLLWAFDVEAGINETTGQRPKIDPMDCTEGFVSLPKPFKAEMRPRGEWVRRVVSESGTTHDLDHAEMLNQATKERERS</sequence>
<evidence type="ECO:0000256" key="4">
    <source>
        <dbReference type="ARBA" id="ARBA00022723"/>
    </source>
</evidence>
<protein>
    <submittedName>
        <fullName evidence="9">Cytochrome P450</fullName>
    </submittedName>
</protein>